<keyword evidence="12" id="KW-1185">Reference proteome</keyword>
<evidence type="ECO:0000256" key="7">
    <source>
        <dbReference type="ARBA" id="ARBA00023134"/>
    </source>
</evidence>
<dbReference type="AlphaFoldDB" id="A0A2N1J1N3"/>
<comment type="catalytic activity">
    <reaction evidence="8 9">
        <text>GTP + 4 H2O = 2,5-diamino-6-hydroxy-4-(5-phosphoribosylamino)-pyrimidine + formate + 2 phosphate + 3 H(+)</text>
        <dbReference type="Rhea" id="RHEA:23704"/>
        <dbReference type="ChEBI" id="CHEBI:15377"/>
        <dbReference type="ChEBI" id="CHEBI:15378"/>
        <dbReference type="ChEBI" id="CHEBI:15740"/>
        <dbReference type="ChEBI" id="CHEBI:37565"/>
        <dbReference type="ChEBI" id="CHEBI:43474"/>
        <dbReference type="ChEBI" id="CHEBI:58614"/>
        <dbReference type="EC" id="3.5.4.25"/>
    </reaction>
</comment>
<evidence type="ECO:0000256" key="9">
    <source>
        <dbReference type="HAMAP-Rule" id="MF_00179"/>
    </source>
</evidence>
<feature type="binding site" evidence="9">
    <location>
        <position position="52"/>
    </location>
    <ligand>
        <name>Zn(2+)</name>
        <dbReference type="ChEBI" id="CHEBI:29105"/>
        <note>catalytic</note>
    </ligand>
</feature>
<evidence type="ECO:0000313" key="11">
    <source>
        <dbReference type="EMBL" id="PKI80402.1"/>
    </source>
</evidence>
<evidence type="ECO:0000256" key="2">
    <source>
        <dbReference type="ARBA" id="ARBA00022619"/>
    </source>
</evidence>
<evidence type="ECO:0000256" key="1">
    <source>
        <dbReference type="ARBA" id="ARBA00004853"/>
    </source>
</evidence>
<keyword evidence="5 9" id="KW-0378">Hydrolase</keyword>
<keyword evidence="4 9" id="KW-0547">Nucleotide-binding</keyword>
<accession>A0A2N1J1N3</accession>
<dbReference type="CDD" id="cd00641">
    <property type="entry name" value="GTP_cyclohydro2"/>
    <property type="match status" value="1"/>
</dbReference>
<name>A0A2N1J1N3_9BACT</name>
<dbReference type="KEGG" id="ahs:AHALO_1336"/>
<comment type="similarity">
    <text evidence="9">Belongs to the GTP cyclohydrolase II family.</text>
</comment>
<reference evidence="11 12" key="1">
    <citation type="submission" date="2017-09" db="EMBL/GenBank/DDBJ databases">
        <title>Genomics of the genus Arcobacter.</title>
        <authorList>
            <person name="Perez-Cataluna A."/>
            <person name="Figueras M.J."/>
            <person name="Salas-Masso N."/>
        </authorList>
    </citation>
    <scope>NUCLEOTIDE SEQUENCE [LARGE SCALE GENOMIC DNA]</scope>
    <source>
        <strain evidence="11 12">DSM 18005</strain>
    </source>
</reference>
<evidence type="ECO:0000313" key="12">
    <source>
        <dbReference type="Proteomes" id="UP000233248"/>
    </source>
</evidence>
<feature type="active site" description="Nucleophile" evidence="9">
    <location>
        <position position="125"/>
    </location>
</feature>
<proteinExistence type="inferred from homology"/>
<dbReference type="HAMAP" id="MF_00179">
    <property type="entry name" value="RibA"/>
    <property type="match status" value="1"/>
</dbReference>
<dbReference type="InterPro" id="IPR000926">
    <property type="entry name" value="RibA"/>
</dbReference>
<dbReference type="Proteomes" id="UP000233248">
    <property type="component" value="Unassembled WGS sequence"/>
</dbReference>
<dbReference type="InterPro" id="IPR036144">
    <property type="entry name" value="RibA-like_sf"/>
</dbReference>
<dbReference type="NCBIfam" id="NF001591">
    <property type="entry name" value="PRK00393.1"/>
    <property type="match status" value="1"/>
</dbReference>
<dbReference type="GO" id="GO:0005829">
    <property type="term" value="C:cytosol"/>
    <property type="evidence" value="ECO:0007669"/>
    <property type="project" value="TreeGrafter"/>
</dbReference>
<evidence type="ECO:0000256" key="5">
    <source>
        <dbReference type="ARBA" id="ARBA00022801"/>
    </source>
</evidence>
<feature type="binding site" evidence="9">
    <location>
        <position position="65"/>
    </location>
    <ligand>
        <name>Zn(2+)</name>
        <dbReference type="ChEBI" id="CHEBI:29105"/>
        <note>catalytic</note>
    </ligand>
</feature>
<dbReference type="Pfam" id="PF00925">
    <property type="entry name" value="GTP_cyclohydro2"/>
    <property type="match status" value="1"/>
</dbReference>
<dbReference type="RefSeq" id="WP_101185209.1">
    <property type="nucleotide sequence ID" value="NZ_CP031218.1"/>
</dbReference>
<dbReference type="SUPFAM" id="SSF142695">
    <property type="entry name" value="RibA-like"/>
    <property type="match status" value="1"/>
</dbReference>
<evidence type="ECO:0000256" key="8">
    <source>
        <dbReference type="ARBA" id="ARBA00049295"/>
    </source>
</evidence>
<dbReference type="UniPathway" id="UPA00275">
    <property type="reaction ID" value="UER00400"/>
</dbReference>
<comment type="function">
    <text evidence="9">Catalyzes the conversion of GTP to 2,5-diamino-6-ribosylamino-4(3H)-pyrimidinone 5'-phosphate (DARP), formate and pyrophosphate.</text>
</comment>
<dbReference type="GO" id="GO:0008686">
    <property type="term" value="F:3,4-dihydroxy-2-butanone-4-phosphate synthase activity"/>
    <property type="evidence" value="ECO:0007669"/>
    <property type="project" value="TreeGrafter"/>
</dbReference>
<feature type="binding site" evidence="9">
    <location>
        <position position="68"/>
    </location>
    <ligand>
        <name>GTP</name>
        <dbReference type="ChEBI" id="CHEBI:37565"/>
    </ligand>
</feature>
<feature type="binding site" evidence="9">
    <location>
        <position position="151"/>
    </location>
    <ligand>
        <name>GTP</name>
        <dbReference type="ChEBI" id="CHEBI:37565"/>
    </ligand>
</feature>
<feature type="domain" description="GTP cyclohydrolase II" evidence="10">
    <location>
        <begin position="9"/>
        <end position="167"/>
    </location>
</feature>
<feature type="binding site" evidence="9">
    <location>
        <position position="63"/>
    </location>
    <ligand>
        <name>Zn(2+)</name>
        <dbReference type="ChEBI" id="CHEBI:29105"/>
        <note>catalytic</note>
    </ligand>
</feature>
<gene>
    <name evidence="9 11" type="primary">ribA</name>
    <name evidence="11" type="ORF">CP960_09650</name>
</gene>
<keyword evidence="6 9" id="KW-0862">Zinc</keyword>
<dbReference type="Gene3D" id="3.40.50.10990">
    <property type="entry name" value="GTP cyclohydrolase II"/>
    <property type="match status" value="1"/>
</dbReference>
<feature type="binding site" evidence="9">
    <location>
        <position position="111"/>
    </location>
    <ligand>
        <name>GTP</name>
        <dbReference type="ChEBI" id="CHEBI:37565"/>
    </ligand>
</feature>
<dbReference type="OrthoDB" id="9793111at2"/>
<dbReference type="EMBL" id="NXIF01000036">
    <property type="protein sequence ID" value="PKI80402.1"/>
    <property type="molecule type" value="Genomic_DNA"/>
</dbReference>
<comment type="pathway">
    <text evidence="1 9">Cofactor biosynthesis; riboflavin biosynthesis; 5-amino-6-(D-ribitylamino)uracil from GTP: step 1/4.</text>
</comment>
<protein>
    <recommendedName>
        <fullName evidence="9">GTP cyclohydrolase-2</fullName>
        <ecNumber evidence="9">3.5.4.25</ecNumber>
    </recommendedName>
    <alternativeName>
        <fullName evidence="9">GTP cyclohydrolase II</fullName>
    </alternativeName>
</protein>
<dbReference type="GO" id="GO:0009231">
    <property type="term" value="P:riboflavin biosynthetic process"/>
    <property type="evidence" value="ECO:0007669"/>
    <property type="project" value="UniProtKB-UniRule"/>
</dbReference>
<dbReference type="PANTHER" id="PTHR21327:SF18">
    <property type="entry name" value="3,4-DIHYDROXY-2-BUTANONE 4-PHOSPHATE SYNTHASE"/>
    <property type="match status" value="1"/>
</dbReference>
<dbReference type="GO" id="GO:0003935">
    <property type="term" value="F:GTP cyclohydrolase II activity"/>
    <property type="evidence" value="ECO:0007669"/>
    <property type="project" value="UniProtKB-UniRule"/>
</dbReference>
<sequence length="191" mass="21911">MNIQQSNIANLPTKHGKFKIKAYKDNNQEHLAIMSTDFENLEAPYVRIHSECLTGDTLGSLKCDCQNQLELALKFISKEGGLIIYHRQEGRNIGLLNKVNAYALQDAGRNTIEANLELGFKEDERDYKVIKHIFEDLSVKKVKLITNNPEKINYVESLGVQIIERIPAITRVNKYNKHYLDTKKDKMGHLL</sequence>
<comment type="cofactor">
    <cofactor evidence="9">
        <name>Zn(2+)</name>
        <dbReference type="ChEBI" id="CHEBI:29105"/>
    </cofactor>
    <text evidence="9">Binds 1 zinc ion per subunit.</text>
</comment>
<dbReference type="GO" id="GO:0008270">
    <property type="term" value="F:zinc ion binding"/>
    <property type="evidence" value="ECO:0007669"/>
    <property type="project" value="UniProtKB-UniRule"/>
</dbReference>
<dbReference type="PANTHER" id="PTHR21327">
    <property type="entry name" value="GTP CYCLOHYDROLASE II-RELATED"/>
    <property type="match status" value="1"/>
</dbReference>
<dbReference type="InterPro" id="IPR032677">
    <property type="entry name" value="GTP_cyclohydro_II"/>
</dbReference>
<evidence type="ECO:0000259" key="10">
    <source>
        <dbReference type="Pfam" id="PF00925"/>
    </source>
</evidence>
<dbReference type="GO" id="GO:0005525">
    <property type="term" value="F:GTP binding"/>
    <property type="evidence" value="ECO:0007669"/>
    <property type="project" value="UniProtKB-KW"/>
</dbReference>
<feature type="binding site" evidence="9">
    <location>
        <begin position="89"/>
        <end position="91"/>
    </location>
    <ligand>
        <name>GTP</name>
        <dbReference type="ChEBI" id="CHEBI:37565"/>
    </ligand>
</feature>
<keyword evidence="2 9" id="KW-0686">Riboflavin biosynthesis</keyword>
<keyword evidence="7 9" id="KW-0342">GTP-binding</keyword>
<evidence type="ECO:0000256" key="6">
    <source>
        <dbReference type="ARBA" id="ARBA00022833"/>
    </source>
</evidence>
<organism evidence="11 12">
    <name type="scientific">Malaciobacter halophilus</name>
    <dbReference type="NCBI Taxonomy" id="197482"/>
    <lineage>
        <taxon>Bacteria</taxon>
        <taxon>Pseudomonadati</taxon>
        <taxon>Campylobacterota</taxon>
        <taxon>Epsilonproteobacteria</taxon>
        <taxon>Campylobacterales</taxon>
        <taxon>Arcobacteraceae</taxon>
        <taxon>Malaciobacter</taxon>
    </lineage>
</organism>
<keyword evidence="3 9" id="KW-0479">Metal-binding</keyword>
<feature type="binding site" evidence="9">
    <location>
        <position position="146"/>
    </location>
    <ligand>
        <name>GTP</name>
        <dbReference type="ChEBI" id="CHEBI:37565"/>
    </ligand>
</feature>
<dbReference type="FunFam" id="3.40.50.10990:FF:000002">
    <property type="entry name" value="GTP cyclohydrolase-2"/>
    <property type="match status" value="1"/>
</dbReference>
<evidence type="ECO:0000256" key="4">
    <source>
        <dbReference type="ARBA" id="ARBA00022741"/>
    </source>
</evidence>
<feature type="binding site" evidence="9">
    <location>
        <begin position="47"/>
        <end position="51"/>
    </location>
    <ligand>
        <name>GTP</name>
        <dbReference type="ChEBI" id="CHEBI:37565"/>
    </ligand>
</feature>
<comment type="caution">
    <text evidence="11">The sequence shown here is derived from an EMBL/GenBank/DDBJ whole genome shotgun (WGS) entry which is preliminary data.</text>
</comment>
<feature type="active site" description="Proton acceptor" evidence="9">
    <location>
        <position position="123"/>
    </location>
</feature>
<dbReference type="EC" id="3.5.4.25" evidence="9"/>
<evidence type="ECO:0000256" key="3">
    <source>
        <dbReference type="ARBA" id="ARBA00022723"/>
    </source>
</evidence>
<dbReference type="NCBIfam" id="TIGR00505">
    <property type="entry name" value="ribA"/>
    <property type="match status" value="1"/>
</dbReference>